<dbReference type="AlphaFoldDB" id="A0AAW9A660"/>
<dbReference type="EMBL" id="JAUBDJ010000002">
    <property type="protein sequence ID" value="MDW0116078.1"/>
    <property type="molecule type" value="Genomic_DNA"/>
</dbReference>
<evidence type="ECO:0000313" key="7">
    <source>
        <dbReference type="EMBL" id="MDW0116078.1"/>
    </source>
</evidence>
<keyword evidence="4 5" id="KW-0472">Membrane</keyword>
<dbReference type="Pfam" id="PF05154">
    <property type="entry name" value="TM2"/>
    <property type="match status" value="1"/>
</dbReference>
<name>A0AAW9A660_9BACL</name>
<keyword evidence="3 5" id="KW-1133">Transmembrane helix</keyword>
<protein>
    <submittedName>
        <fullName evidence="7">TM2 domain-containing protein</fullName>
    </submittedName>
</protein>
<dbReference type="GO" id="GO:0016020">
    <property type="term" value="C:membrane"/>
    <property type="evidence" value="ECO:0007669"/>
    <property type="project" value="UniProtKB-SubCell"/>
</dbReference>
<comment type="subcellular location">
    <subcellularLocation>
        <location evidence="1">Membrane</location>
        <topology evidence="1">Multi-pass membrane protein</topology>
    </subcellularLocation>
</comment>
<accession>A0AAW9A660</accession>
<feature type="transmembrane region" description="Helical" evidence="5">
    <location>
        <begin position="34"/>
        <end position="58"/>
    </location>
</feature>
<dbReference type="RefSeq" id="WP_317940418.1">
    <property type="nucleotide sequence ID" value="NZ_JAUBDJ010000002.1"/>
</dbReference>
<evidence type="ECO:0000313" key="8">
    <source>
        <dbReference type="Proteomes" id="UP001271648"/>
    </source>
</evidence>
<organism evidence="7 8">
    <name type="scientific">Sporosarcina thermotolerans</name>
    <dbReference type="NCBI Taxonomy" id="633404"/>
    <lineage>
        <taxon>Bacteria</taxon>
        <taxon>Bacillati</taxon>
        <taxon>Bacillota</taxon>
        <taxon>Bacilli</taxon>
        <taxon>Bacillales</taxon>
        <taxon>Caryophanaceae</taxon>
        <taxon>Sporosarcina</taxon>
    </lineage>
</organism>
<evidence type="ECO:0000256" key="2">
    <source>
        <dbReference type="ARBA" id="ARBA00022692"/>
    </source>
</evidence>
<proteinExistence type="predicted"/>
<evidence type="ECO:0000256" key="4">
    <source>
        <dbReference type="ARBA" id="ARBA00023136"/>
    </source>
</evidence>
<sequence>MRYTKSKTAAGLLAIFFGGLGIHKFYLGRWGWGIIYLLFCWTYIPALIGLIEGIIYLVSNPHNFARKYEPGYR</sequence>
<dbReference type="Proteomes" id="UP001271648">
    <property type="component" value="Unassembled WGS sequence"/>
</dbReference>
<evidence type="ECO:0000256" key="1">
    <source>
        <dbReference type="ARBA" id="ARBA00004141"/>
    </source>
</evidence>
<gene>
    <name evidence="7" type="ORF">QTL97_03960</name>
</gene>
<evidence type="ECO:0000256" key="5">
    <source>
        <dbReference type="SAM" id="Phobius"/>
    </source>
</evidence>
<keyword evidence="8" id="KW-1185">Reference proteome</keyword>
<evidence type="ECO:0000259" key="6">
    <source>
        <dbReference type="Pfam" id="PF05154"/>
    </source>
</evidence>
<dbReference type="InterPro" id="IPR007829">
    <property type="entry name" value="TM2"/>
</dbReference>
<evidence type="ECO:0000256" key="3">
    <source>
        <dbReference type="ARBA" id="ARBA00022989"/>
    </source>
</evidence>
<keyword evidence="2 5" id="KW-0812">Transmembrane</keyword>
<reference evidence="7 8" key="1">
    <citation type="submission" date="2023-06" db="EMBL/GenBank/DDBJ databases">
        <title>Sporosarcina sp. nov., isolated from Korean traditional fermented seafood 'Jeotgal'.</title>
        <authorList>
            <person name="Yang A.I."/>
            <person name="Shin N.-R."/>
        </authorList>
    </citation>
    <scope>NUCLEOTIDE SEQUENCE [LARGE SCALE GENOMIC DNA]</scope>
    <source>
        <strain evidence="7 8">KCTC43456</strain>
    </source>
</reference>
<comment type="caution">
    <text evidence="7">The sequence shown here is derived from an EMBL/GenBank/DDBJ whole genome shotgun (WGS) entry which is preliminary data.</text>
</comment>
<feature type="domain" description="TM2" evidence="6">
    <location>
        <begin position="5"/>
        <end position="54"/>
    </location>
</feature>